<reference evidence="1" key="1">
    <citation type="submission" date="2022-10" db="EMBL/GenBank/DDBJ databases">
        <title>Complete genome sequence of Agrobacterium salinitolerans CFBP5507.</title>
        <authorList>
            <person name="Tchabashvili S."/>
            <person name="Yen H.-C."/>
            <person name="Haryono M."/>
            <person name="Lin Y.-C."/>
            <person name="Lai E.-M."/>
            <person name="Kuo C.-H."/>
        </authorList>
    </citation>
    <scope>NUCLEOTIDE SEQUENCE</scope>
    <source>
        <strain evidence="1">CFBP5507</strain>
    </source>
</reference>
<sequence length="151" mass="16214">MFHAVPTTTRILAAIKVAGRALDETYGWLILWLPIAPVIIVVGATMIALAGDSVTPLWLRVLAGIVTATSIFVIIFVGFFSALFFAGAAWRLARSPQPGKKSTGSSQLELGRWFWVSGTVLTLLWLIPFAITMENIASMVISSAVVTQPLG</sequence>
<name>A0A4Z1QML9_9HYPH</name>
<proteinExistence type="predicted"/>
<dbReference type="KEGG" id="asal:CFBP5507_19675"/>
<organism evidence="1 2">
    <name type="scientific">Agrobacterium salinitolerans</name>
    <dbReference type="NCBI Taxonomy" id="1183413"/>
    <lineage>
        <taxon>Bacteria</taxon>
        <taxon>Pseudomonadati</taxon>
        <taxon>Pseudomonadota</taxon>
        <taxon>Alphaproteobacteria</taxon>
        <taxon>Hyphomicrobiales</taxon>
        <taxon>Rhizobiaceae</taxon>
        <taxon>Rhizobium/Agrobacterium group</taxon>
        <taxon>Agrobacterium</taxon>
    </lineage>
</organism>
<dbReference type="AlphaFoldDB" id="A0A4Z1QML9"/>
<evidence type="ECO:0000313" key="1">
    <source>
        <dbReference type="EMBL" id="UYZ09868.1"/>
    </source>
</evidence>
<accession>A0A4Z1QML9</accession>
<gene>
    <name evidence="1" type="ORF">CFBP5507_19675</name>
</gene>
<evidence type="ECO:0000313" key="2">
    <source>
        <dbReference type="Proteomes" id="UP000298735"/>
    </source>
</evidence>
<protein>
    <submittedName>
        <fullName evidence="1">Uncharacterized protein</fullName>
    </submittedName>
</protein>
<dbReference type="EMBL" id="CP109969">
    <property type="protein sequence ID" value="UYZ09868.1"/>
    <property type="molecule type" value="Genomic_DNA"/>
</dbReference>
<dbReference type="Proteomes" id="UP000298735">
    <property type="component" value="Chromosome Linear"/>
</dbReference>
<dbReference type="RefSeq" id="WP_137411306.1">
    <property type="nucleotide sequence ID" value="NZ_CP109969.1"/>
</dbReference>